<dbReference type="KEGG" id="ntd:EGO55_12490"/>
<dbReference type="EMBL" id="BASZ01000005">
    <property type="protein sequence ID" value="GAD49330.1"/>
    <property type="molecule type" value="Genomic_DNA"/>
</dbReference>
<proteinExistence type="predicted"/>
<organism evidence="1 2">
    <name type="scientific">Caenibius tardaugens NBRC 16725</name>
    <dbReference type="NCBI Taxonomy" id="1219035"/>
    <lineage>
        <taxon>Bacteria</taxon>
        <taxon>Pseudomonadati</taxon>
        <taxon>Pseudomonadota</taxon>
        <taxon>Alphaproteobacteria</taxon>
        <taxon>Sphingomonadales</taxon>
        <taxon>Erythrobacteraceae</taxon>
        <taxon>Caenibius</taxon>
    </lineage>
</organism>
<evidence type="ECO:0008006" key="3">
    <source>
        <dbReference type="Google" id="ProtNLM"/>
    </source>
</evidence>
<dbReference type="eggNOG" id="COG5662">
    <property type="taxonomic scope" value="Bacteria"/>
</dbReference>
<dbReference type="AlphaFoldDB" id="U2YL62"/>
<evidence type="ECO:0000313" key="1">
    <source>
        <dbReference type="EMBL" id="GAD49330.1"/>
    </source>
</evidence>
<dbReference type="OrthoDB" id="9152892at2"/>
<keyword evidence="2" id="KW-1185">Reference proteome</keyword>
<dbReference type="RefSeq" id="WP_021690236.1">
    <property type="nucleotide sequence ID" value="NZ_BASZ01000005.1"/>
</dbReference>
<comment type="caution">
    <text evidence="1">The sequence shown here is derived from an EMBL/GenBank/DDBJ whole genome shotgun (WGS) entry which is preliminary data.</text>
</comment>
<dbReference type="Proteomes" id="UP000016568">
    <property type="component" value="Unassembled WGS sequence"/>
</dbReference>
<sequence>MADLTDPITEADLCAYVDDELDMARKVEVAGYLAQHPDAAAAVMADIRVRDTLRLAAVGSRPARSDVLESARQLDRKFARARLLAAIPKVAVASLAGLCLFLAQDEIMEIMAPPATAAVPAFVSEAVDTHKVARLRVAMPSETKDVKLDHVAIAQATKIVFPEPSAGWRVLDNRLVPSDDGPGLEISFDTGDGKPLTFFAVPTTADGPSIPETIEMDGASVAYWRSSGMGYVLAGEVAPQQLHRLAADFADNTIE</sequence>
<reference evidence="1 2" key="1">
    <citation type="submission" date="2013-09" db="EMBL/GenBank/DDBJ databases">
        <title>Whole genome shotgun sequence of Novosphingobium tardaugens NBRC 16725.</title>
        <authorList>
            <person name="Isaki S."/>
            <person name="Hosoyama A."/>
            <person name="Tsuchikane K."/>
            <person name="Katsumata H."/>
            <person name="Ando Y."/>
            <person name="Yamazaki S."/>
            <person name="Fujita N."/>
        </authorList>
    </citation>
    <scope>NUCLEOTIDE SEQUENCE [LARGE SCALE GENOMIC DNA]</scope>
    <source>
        <strain evidence="1 2">NBRC 16725</strain>
    </source>
</reference>
<name>U2YL62_9SPHN</name>
<accession>U2YL62</accession>
<gene>
    <name evidence="1" type="ORF">NT2_05_02500</name>
</gene>
<protein>
    <recommendedName>
        <fullName evidence="3">Anti-sigma factor</fullName>
    </recommendedName>
</protein>
<evidence type="ECO:0000313" key="2">
    <source>
        <dbReference type="Proteomes" id="UP000016568"/>
    </source>
</evidence>